<dbReference type="HOGENOM" id="CLU_583526_0_0_4"/>
<sequence>MAEPVDGHDQQPEHAGVHHGADEIVRRAAARIRRQRAQAAAHGGDADRHVDREEPRPRRDGEHRGRDGRPDRRRQCDDHCVDRDAAPELRRRIDHPHERGIHAHDAGRAEALDHAQRRERGQRARQRAAERRRREEHEPRDVDAPVADAVPERGERQQRDRDGELVRVDDPDRRGVGGAQIAGDRRQRDVRDRAVEHGERDAQRDADDRPVALRERQSGVGVHGGGGGEARSWAASSLRTQPPACAGEPCGRRRGPGAAPGRGGLLQFLQFVETGVGCRIDFVQMDHEAGDRVGGLLRDGQRIDLQRMQPKDVAMRLVAARRRGAAEAFIAVVVAHLHGAGGQRRATRRARVLRQARRVDRDVDDGPVPEAAARRRIGIVDGEREALRIGGHAFPMERGRAVAAVDAEAFVFVLLCLRHEAVGRKLVSPKPEISHGGLLVKFDRVTPAPRRRTRASTGVKPVECITGA</sequence>
<gene>
    <name evidence="2" type="ordered locus">BURPS1710b_1268</name>
</gene>
<dbReference type="AlphaFoldDB" id="Q3JUS4"/>
<evidence type="ECO:0000256" key="1">
    <source>
        <dbReference type="SAM" id="MobiDB-lite"/>
    </source>
</evidence>
<reference evidence="2 3" key="1">
    <citation type="submission" date="2005-09" db="EMBL/GenBank/DDBJ databases">
        <authorList>
            <person name="Woods D.E."/>
            <person name="Nierman W.C."/>
        </authorList>
    </citation>
    <scope>NUCLEOTIDE SEQUENCE [LARGE SCALE GENOMIC DNA]</scope>
    <source>
        <strain evidence="2 3">1710b</strain>
    </source>
</reference>
<evidence type="ECO:0000313" key="3">
    <source>
        <dbReference type="Proteomes" id="UP000002700"/>
    </source>
</evidence>
<accession>Q3JUS4</accession>
<organism evidence="2 3">
    <name type="scientific">Burkholderia pseudomallei (strain 1710b)</name>
    <dbReference type="NCBI Taxonomy" id="320372"/>
    <lineage>
        <taxon>Bacteria</taxon>
        <taxon>Pseudomonadati</taxon>
        <taxon>Pseudomonadota</taxon>
        <taxon>Betaproteobacteria</taxon>
        <taxon>Burkholderiales</taxon>
        <taxon>Burkholderiaceae</taxon>
        <taxon>Burkholderia</taxon>
        <taxon>pseudomallei group</taxon>
    </lineage>
</organism>
<dbReference type="Proteomes" id="UP000002700">
    <property type="component" value="Chromosome I"/>
</dbReference>
<feature type="compositionally biased region" description="Basic and acidic residues" evidence="1">
    <location>
        <begin position="150"/>
        <end position="175"/>
    </location>
</feature>
<proteinExistence type="predicted"/>
<name>Q3JUS4_BURP1</name>
<dbReference type="EMBL" id="CP000124">
    <property type="protein sequence ID" value="ABA50465.1"/>
    <property type="molecule type" value="Genomic_DNA"/>
</dbReference>
<feature type="compositionally biased region" description="Basic and acidic residues" evidence="1">
    <location>
        <begin position="183"/>
        <end position="217"/>
    </location>
</feature>
<dbReference type="EnsemblBacteria" id="ABA50465">
    <property type="protein sequence ID" value="ABA50465"/>
    <property type="gene ID" value="BURPS1710b_1268"/>
</dbReference>
<evidence type="ECO:0000313" key="2">
    <source>
        <dbReference type="EMBL" id="ABA50465.1"/>
    </source>
</evidence>
<feature type="region of interest" description="Disordered" evidence="1">
    <location>
        <begin position="1"/>
        <end position="258"/>
    </location>
</feature>
<feature type="compositionally biased region" description="Basic and acidic residues" evidence="1">
    <location>
        <begin position="44"/>
        <end position="143"/>
    </location>
</feature>
<feature type="compositionally biased region" description="Basic and acidic residues" evidence="1">
    <location>
        <begin position="1"/>
        <end position="26"/>
    </location>
</feature>
<protein>
    <submittedName>
        <fullName evidence="2">Uncharacterized protein</fullName>
    </submittedName>
</protein>
<dbReference type="KEGG" id="bpm:BURPS1710b_1268"/>